<dbReference type="InterPro" id="IPR029787">
    <property type="entry name" value="Nucleotide_cyclase"/>
</dbReference>
<dbReference type="SMART" id="SM00086">
    <property type="entry name" value="PAC"/>
    <property type="match status" value="1"/>
</dbReference>
<dbReference type="Pfam" id="PF08447">
    <property type="entry name" value="PAS_3"/>
    <property type="match status" value="1"/>
</dbReference>
<dbReference type="FunFam" id="3.30.70.270:FF:000001">
    <property type="entry name" value="Diguanylate cyclase domain protein"/>
    <property type="match status" value="1"/>
</dbReference>
<name>F0SZN3_SYNGF</name>
<evidence type="ECO:0000259" key="2">
    <source>
        <dbReference type="PROSITE" id="PS50113"/>
    </source>
</evidence>
<dbReference type="KEGG" id="sgy:Sgly_2935"/>
<dbReference type="InterPro" id="IPR043128">
    <property type="entry name" value="Rev_trsase/Diguanyl_cyclase"/>
</dbReference>
<organism evidence="5 6">
    <name type="scientific">Syntrophobotulus glycolicus (strain DSM 8271 / FlGlyR)</name>
    <dbReference type="NCBI Taxonomy" id="645991"/>
    <lineage>
        <taxon>Bacteria</taxon>
        <taxon>Bacillati</taxon>
        <taxon>Bacillota</taxon>
        <taxon>Clostridia</taxon>
        <taxon>Eubacteriales</taxon>
        <taxon>Desulfitobacteriaceae</taxon>
        <taxon>Syntrophobotulus</taxon>
    </lineage>
</organism>
<dbReference type="EMBL" id="CP002547">
    <property type="protein sequence ID" value="ADY57204.1"/>
    <property type="molecule type" value="Genomic_DNA"/>
</dbReference>
<proteinExistence type="predicted"/>
<dbReference type="InterPro" id="IPR035965">
    <property type="entry name" value="PAS-like_dom_sf"/>
</dbReference>
<protein>
    <submittedName>
        <fullName evidence="5">Diguanylate cyclase/phosphodiesterase with PAS/PAC sensor(S)</fullName>
    </submittedName>
</protein>
<feature type="domain" description="EAL" evidence="3">
    <location>
        <begin position="462"/>
        <end position="716"/>
    </location>
</feature>
<feature type="coiled-coil region" evidence="1">
    <location>
        <begin position="139"/>
        <end position="166"/>
    </location>
</feature>
<dbReference type="PROSITE" id="PS50883">
    <property type="entry name" value="EAL"/>
    <property type="match status" value="1"/>
</dbReference>
<dbReference type="NCBIfam" id="TIGR00254">
    <property type="entry name" value="GGDEF"/>
    <property type="match status" value="1"/>
</dbReference>
<dbReference type="AlphaFoldDB" id="F0SZN3"/>
<dbReference type="NCBIfam" id="TIGR00229">
    <property type="entry name" value="sensory_box"/>
    <property type="match status" value="1"/>
</dbReference>
<evidence type="ECO:0000256" key="1">
    <source>
        <dbReference type="SAM" id="Coils"/>
    </source>
</evidence>
<dbReference type="SMART" id="SM00052">
    <property type="entry name" value="EAL"/>
    <property type="match status" value="1"/>
</dbReference>
<feature type="domain" description="PAC" evidence="2">
    <location>
        <begin position="235"/>
        <end position="287"/>
    </location>
</feature>
<dbReference type="PROSITE" id="PS50113">
    <property type="entry name" value="PAC"/>
    <property type="match status" value="1"/>
</dbReference>
<keyword evidence="1" id="KW-0175">Coiled coil</keyword>
<dbReference type="Pfam" id="PF00563">
    <property type="entry name" value="EAL"/>
    <property type="match status" value="1"/>
</dbReference>
<dbReference type="Pfam" id="PF00990">
    <property type="entry name" value="GGDEF"/>
    <property type="match status" value="1"/>
</dbReference>
<dbReference type="InterPro" id="IPR001610">
    <property type="entry name" value="PAC"/>
</dbReference>
<dbReference type="eggNOG" id="COG5001">
    <property type="taxonomic scope" value="Bacteria"/>
</dbReference>
<dbReference type="CDD" id="cd00130">
    <property type="entry name" value="PAS"/>
    <property type="match status" value="1"/>
</dbReference>
<keyword evidence="6" id="KW-1185">Reference proteome</keyword>
<feature type="domain" description="GGDEF" evidence="4">
    <location>
        <begin position="319"/>
        <end position="453"/>
    </location>
</feature>
<evidence type="ECO:0000313" key="6">
    <source>
        <dbReference type="Proteomes" id="UP000007488"/>
    </source>
</evidence>
<dbReference type="InterPro" id="IPR052155">
    <property type="entry name" value="Biofilm_reg_signaling"/>
</dbReference>
<dbReference type="SUPFAM" id="SSF55785">
    <property type="entry name" value="PYP-like sensor domain (PAS domain)"/>
    <property type="match status" value="1"/>
</dbReference>
<dbReference type="CDD" id="cd01949">
    <property type="entry name" value="GGDEF"/>
    <property type="match status" value="1"/>
</dbReference>
<dbReference type="InterPro" id="IPR000160">
    <property type="entry name" value="GGDEF_dom"/>
</dbReference>
<reference evidence="6" key="2">
    <citation type="submission" date="2011-02" db="EMBL/GenBank/DDBJ databases">
        <title>The complete genome of Syntrophobotulus glycolicus DSM 8271.</title>
        <authorList>
            <person name="Lucas S."/>
            <person name="Copeland A."/>
            <person name="Lapidus A."/>
            <person name="Bruce D."/>
            <person name="Goodwin L."/>
            <person name="Pitluck S."/>
            <person name="Kyrpides N."/>
            <person name="Mavromatis K."/>
            <person name="Pagani I."/>
            <person name="Ivanova N."/>
            <person name="Mikhailova N."/>
            <person name="Chertkov O."/>
            <person name="Held B."/>
            <person name="Detter J.C."/>
            <person name="Tapia R."/>
            <person name="Han C."/>
            <person name="Land M."/>
            <person name="Hauser L."/>
            <person name="Markowitz V."/>
            <person name="Cheng J.-F."/>
            <person name="Hugenholtz P."/>
            <person name="Woyke T."/>
            <person name="Wu D."/>
            <person name="Spring S."/>
            <person name="Schroeder M."/>
            <person name="Brambilla E."/>
            <person name="Klenk H.-P."/>
            <person name="Eisen J.A."/>
        </authorList>
    </citation>
    <scope>NUCLEOTIDE SEQUENCE [LARGE SCALE GENOMIC DNA]</scope>
    <source>
        <strain evidence="6">DSM 8271 / FlGlyR</strain>
    </source>
</reference>
<dbReference type="InterPro" id="IPR001633">
    <property type="entry name" value="EAL_dom"/>
</dbReference>
<reference evidence="5 6" key="1">
    <citation type="journal article" date="2011" name="Stand. Genomic Sci.">
        <title>Complete genome sequence of Syntrophobotulus glycolicus type strain (FlGlyR).</title>
        <authorList>
            <person name="Han C."/>
            <person name="Mwirichia R."/>
            <person name="Chertkov O."/>
            <person name="Held B."/>
            <person name="Lapidus A."/>
            <person name="Nolan M."/>
            <person name="Lucas S."/>
            <person name="Hammon N."/>
            <person name="Deshpande S."/>
            <person name="Cheng J.F."/>
            <person name="Tapia R."/>
            <person name="Goodwin L."/>
            <person name="Pitluck S."/>
            <person name="Huntemann M."/>
            <person name="Liolios K."/>
            <person name="Ivanova N."/>
            <person name="Pagani I."/>
            <person name="Mavromatis K."/>
            <person name="Ovchinikova G."/>
            <person name="Pati A."/>
            <person name="Chen A."/>
            <person name="Palaniappan K."/>
            <person name="Land M."/>
            <person name="Hauser L."/>
            <person name="Brambilla E.M."/>
            <person name="Rohde M."/>
            <person name="Spring S."/>
            <person name="Sikorski J."/>
            <person name="Goker M."/>
            <person name="Woyke T."/>
            <person name="Bristow J."/>
            <person name="Eisen J.A."/>
            <person name="Markowitz V."/>
            <person name="Hugenholtz P."/>
            <person name="Kyrpides N.C."/>
            <person name="Klenk H.P."/>
            <person name="Detter J.C."/>
        </authorList>
    </citation>
    <scope>NUCLEOTIDE SEQUENCE [LARGE SCALE GENOMIC DNA]</scope>
    <source>
        <strain evidence="6">DSM 8271 / FlGlyR</strain>
    </source>
</reference>
<dbReference type="STRING" id="645991.Sgly_2935"/>
<evidence type="ECO:0000259" key="4">
    <source>
        <dbReference type="PROSITE" id="PS50887"/>
    </source>
</evidence>
<sequence>MEKVHCKGESSLEICQQSFEIALEHISDAVLYGRIIQNNGVAVDCEHLYLNTAYARIIGGKKKDVIGSTLKELHSDPGSFAGLISFLGEIASRGNREVLEQYADLGDKWYKIRAFSPETGYFVAIFKELSEPFQSHEELNFHNEELKKINEQIKVQKARLDEKNKILELIMRSSCDRVWYLKRNTGEKELAGRFLNVCSTENITIEEWEHRIHPDDREHVCKLFNEFFNGKTEDYYDEYRVRSEDGSYKWIRSSGRSYSDQNGKPSILAGMHIDINNLKVHEDQLAYIAYHDSLTSLPNRKLFFDRLDITLKKAKRLNEKVAVLFLDIDNFKKINDSMGHDCGDEILRQSAHRISSNIRDYDTLARLGGDEFVLSFQNASCNEEILALTKRVKDCFLKPFVLGKNSVVHLSCSIGISVFPDHGVTKEELLKYADMAMYKAKESGKNTVRIFSFAIAEEVLLKFNMEKGLRKALEKEEFELIYQPQYDIETGRIRGVEALLRWNNPFKGHLEPVDFINVAEETGLIIPIGEWVIKKACETAKKWKSEYDFQGMISVNISATQLRNGDIVKAIKDILSETELSPSSLEIEISENTFADCLDETILKMIELKKMGIKISLDNFGKGYSSLGYLRRLPIHVLKIDKSFVEEINPGYQGKKIVSSIISLAQDLDIDVIAEGIETSEQYDYLKKARCGFIQGHFTSKPISEELIGELIKRDLKEKSFPE</sequence>
<dbReference type="Gene3D" id="3.30.70.270">
    <property type="match status" value="1"/>
</dbReference>
<dbReference type="SUPFAM" id="SSF141868">
    <property type="entry name" value="EAL domain-like"/>
    <property type="match status" value="1"/>
</dbReference>
<dbReference type="Gene3D" id="3.30.450.20">
    <property type="entry name" value="PAS domain"/>
    <property type="match status" value="2"/>
</dbReference>
<accession>F0SZN3</accession>
<dbReference type="CDD" id="cd01948">
    <property type="entry name" value="EAL"/>
    <property type="match status" value="1"/>
</dbReference>
<dbReference type="PANTHER" id="PTHR44757:SF2">
    <property type="entry name" value="BIOFILM ARCHITECTURE MAINTENANCE PROTEIN MBAA"/>
    <property type="match status" value="1"/>
</dbReference>
<dbReference type="PROSITE" id="PS50887">
    <property type="entry name" value="GGDEF"/>
    <property type="match status" value="1"/>
</dbReference>
<dbReference type="Gene3D" id="3.20.20.450">
    <property type="entry name" value="EAL domain"/>
    <property type="match status" value="1"/>
</dbReference>
<evidence type="ECO:0000313" key="5">
    <source>
        <dbReference type="EMBL" id="ADY57204.1"/>
    </source>
</evidence>
<dbReference type="PANTHER" id="PTHR44757">
    <property type="entry name" value="DIGUANYLATE CYCLASE DGCP"/>
    <property type="match status" value="1"/>
</dbReference>
<dbReference type="HOGENOM" id="CLU_000445_70_20_9"/>
<dbReference type="SUPFAM" id="SSF55073">
    <property type="entry name" value="Nucleotide cyclase"/>
    <property type="match status" value="1"/>
</dbReference>
<evidence type="ECO:0000259" key="3">
    <source>
        <dbReference type="PROSITE" id="PS50883"/>
    </source>
</evidence>
<dbReference type="InterPro" id="IPR013655">
    <property type="entry name" value="PAS_fold_3"/>
</dbReference>
<dbReference type="Proteomes" id="UP000007488">
    <property type="component" value="Chromosome"/>
</dbReference>
<gene>
    <name evidence="5" type="ordered locus">Sgly_2935</name>
</gene>
<dbReference type="InterPro" id="IPR000014">
    <property type="entry name" value="PAS"/>
</dbReference>
<dbReference type="InterPro" id="IPR000700">
    <property type="entry name" value="PAS-assoc_C"/>
</dbReference>
<dbReference type="InterPro" id="IPR035919">
    <property type="entry name" value="EAL_sf"/>
</dbReference>
<dbReference type="SMART" id="SM00267">
    <property type="entry name" value="GGDEF"/>
    <property type="match status" value="1"/>
</dbReference>